<evidence type="ECO:0000259" key="2">
    <source>
        <dbReference type="Pfam" id="PF03435"/>
    </source>
</evidence>
<dbReference type="GO" id="GO:0009247">
    <property type="term" value="P:glycolipid biosynthetic process"/>
    <property type="evidence" value="ECO:0007669"/>
    <property type="project" value="TreeGrafter"/>
</dbReference>
<dbReference type="Gene3D" id="3.40.50.720">
    <property type="entry name" value="NAD(P)-binding Rossmann-like Domain"/>
    <property type="match status" value="1"/>
</dbReference>
<evidence type="ECO:0000313" key="4">
    <source>
        <dbReference type="Proteomes" id="UP001255856"/>
    </source>
</evidence>
<sequence length="381" mass="41620">MEPGSNVRWAIAGRSQERLSKIRQSLCEQYQLNEDDIPILIASLDDAEALRGVVSQAQVVIAMAGPYALMGTPVVEAAMETGTHYVDITGEAPWVAKIIETYHERAEAKGLRIIPCCGYDSVPSDLGAMFVAEHVRQALGKGLASLRMVVTDFHGSVSGGTIASAMEMQRPGEHVARIDMQDVYALTPTKGPDRDFWGVEWVAPIKRYVTGFLMQVINNRIVHRSDYFLGYGSSFRYSETVPSPYWLGAQAMRAGFLAGFFLMSQTWLHGALKRVLPASGEGPSRKAMLEGHFQHTLIAKTEGPEPETVMAKVGWRHGDAGYWGASRMVLESALAIALEGDKLEKDDKIQKGGVLTPASGLGDTLLQRLKAAGFYFNIVDA</sequence>
<dbReference type="InterPro" id="IPR051276">
    <property type="entry name" value="Saccharopine_DH-like_oxidrdct"/>
</dbReference>
<dbReference type="InterPro" id="IPR005097">
    <property type="entry name" value="Sacchrp_dh_NADP-bd"/>
</dbReference>
<dbReference type="Proteomes" id="UP001255856">
    <property type="component" value="Unassembled WGS sequence"/>
</dbReference>
<dbReference type="AlphaFoldDB" id="A0AAD9IN19"/>
<dbReference type="InterPro" id="IPR036291">
    <property type="entry name" value="NAD(P)-bd_dom_sf"/>
</dbReference>
<dbReference type="GO" id="GO:0005811">
    <property type="term" value="C:lipid droplet"/>
    <property type="evidence" value="ECO:0007669"/>
    <property type="project" value="TreeGrafter"/>
</dbReference>
<name>A0AAD9IN19_PROWI</name>
<keyword evidence="4" id="KW-1185">Reference proteome</keyword>
<organism evidence="3 4">
    <name type="scientific">Prototheca wickerhamii</name>
    <dbReference type="NCBI Taxonomy" id="3111"/>
    <lineage>
        <taxon>Eukaryota</taxon>
        <taxon>Viridiplantae</taxon>
        <taxon>Chlorophyta</taxon>
        <taxon>core chlorophytes</taxon>
        <taxon>Trebouxiophyceae</taxon>
        <taxon>Chlorellales</taxon>
        <taxon>Chlorellaceae</taxon>
        <taxon>Prototheca</taxon>
    </lineage>
</organism>
<dbReference type="Pfam" id="PF03435">
    <property type="entry name" value="Sacchrp_dh_NADP"/>
    <property type="match status" value="1"/>
</dbReference>
<gene>
    <name evidence="3" type="ORF">QBZ16_002677</name>
</gene>
<feature type="domain" description="Saccharopine dehydrogenase NADP binding" evidence="2">
    <location>
        <begin position="6"/>
        <end position="113"/>
    </location>
</feature>
<dbReference type="GO" id="GO:0005739">
    <property type="term" value="C:mitochondrion"/>
    <property type="evidence" value="ECO:0007669"/>
    <property type="project" value="TreeGrafter"/>
</dbReference>
<protein>
    <recommendedName>
        <fullName evidence="2">Saccharopine dehydrogenase NADP binding domain-containing protein</fullName>
    </recommendedName>
</protein>
<dbReference type="GO" id="GO:0005886">
    <property type="term" value="C:plasma membrane"/>
    <property type="evidence" value="ECO:0007669"/>
    <property type="project" value="TreeGrafter"/>
</dbReference>
<reference evidence="3" key="1">
    <citation type="submission" date="2021-01" db="EMBL/GenBank/DDBJ databases">
        <authorList>
            <person name="Eckstrom K.M.E."/>
        </authorList>
    </citation>
    <scope>NUCLEOTIDE SEQUENCE</scope>
    <source>
        <strain evidence="3">UVCC 0001</strain>
    </source>
</reference>
<dbReference type="EMBL" id="JASFZW010000003">
    <property type="protein sequence ID" value="KAK2078987.1"/>
    <property type="molecule type" value="Genomic_DNA"/>
</dbReference>
<dbReference type="PANTHER" id="PTHR12286:SF5">
    <property type="entry name" value="SACCHAROPINE DEHYDROGENASE-LIKE OXIDOREDUCTASE"/>
    <property type="match status" value="1"/>
</dbReference>
<evidence type="ECO:0000256" key="1">
    <source>
        <dbReference type="ARBA" id="ARBA00038048"/>
    </source>
</evidence>
<accession>A0AAD9IN19</accession>
<dbReference type="PANTHER" id="PTHR12286">
    <property type="entry name" value="SACCHAROPINE DEHYDROGENASE-LIKE OXIDOREDUCTASE"/>
    <property type="match status" value="1"/>
</dbReference>
<dbReference type="SUPFAM" id="SSF51735">
    <property type="entry name" value="NAD(P)-binding Rossmann-fold domains"/>
    <property type="match status" value="1"/>
</dbReference>
<proteinExistence type="inferred from homology"/>
<comment type="caution">
    <text evidence="3">The sequence shown here is derived from an EMBL/GenBank/DDBJ whole genome shotgun (WGS) entry which is preliminary data.</text>
</comment>
<comment type="similarity">
    <text evidence="1">Belongs to the saccharopine dehydrogenase family.</text>
</comment>
<evidence type="ECO:0000313" key="3">
    <source>
        <dbReference type="EMBL" id="KAK2078987.1"/>
    </source>
</evidence>